<dbReference type="Proteomes" id="UP000001411">
    <property type="component" value="Chromosome"/>
</dbReference>
<evidence type="ECO:0000313" key="1">
    <source>
        <dbReference type="EMBL" id="AAO04566.1"/>
    </source>
</evidence>
<dbReference type="OrthoDB" id="7721587at2"/>
<evidence type="ECO:0000313" key="2">
    <source>
        <dbReference type="Proteomes" id="UP000001411"/>
    </source>
</evidence>
<dbReference type="PATRIC" id="fig|176280.10.peg.943"/>
<dbReference type="eggNOG" id="COG4195">
    <property type="taxonomic scope" value="Bacteria"/>
</dbReference>
<dbReference type="InterPro" id="IPR008585">
    <property type="entry name" value="Gamma_PGA_hydro"/>
</dbReference>
<gene>
    <name evidence="1" type="ordered locus">SE_0969</name>
</gene>
<dbReference type="EMBL" id="AE015929">
    <property type="protein sequence ID" value="AAO04566.1"/>
    <property type="molecule type" value="Genomic_DNA"/>
</dbReference>
<dbReference type="Pfam" id="PF05908">
    <property type="entry name" value="Gamma_PGA_hydro"/>
    <property type="match status" value="1"/>
</dbReference>
<proteinExistence type="predicted"/>
<dbReference type="AlphaFoldDB" id="A0A0H2VIB6"/>
<dbReference type="KEGG" id="sep:SE_0969"/>
<dbReference type="InterPro" id="IPR038128">
    <property type="entry name" value="Gamma_PGA_hydro_sf"/>
</dbReference>
<dbReference type="HOGENOM" id="CLU_082126_1_0_9"/>
<dbReference type="RefSeq" id="WP_001832558.1">
    <property type="nucleotide sequence ID" value="NC_004461.1"/>
</dbReference>
<name>A0A0H2VIB6_STAES</name>
<dbReference type="Gene3D" id="3.40.630.100">
    <property type="entry name" value="Poly-gamma-glutamate hydrolase, zinc-binding motif"/>
    <property type="match status" value="1"/>
</dbReference>
<dbReference type="GeneID" id="50018897"/>
<protein>
    <submittedName>
        <fullName evidence="1">Phage-related protein</fullName>
    </submittedName>
</protein>
<accession>A0A0H2VIB6</accession>
<sequence>MDKFKSMTELKELTKEGKDWEIECENRSSIVTILALHGGGIEPATTELAYTIAHCGDYNYFSFKGMRSKGNNELHVTSTHYDDQIALDLVRGSQRTVAIHGCEGNESVAYIGGSDDRLIELITESLEDIGISVREAPHHISGTQENNIVNMTQTQGGVQLELTAQLRKELFKNRKSSRKNRENKDNWDDLMYDFADAMKKAIERA</sequence>
<reference evidence="1 2" key="1">
    <citation type="journal article" date="2003" name="Mol. Microbiol.">
        <title>Genome-based analysis of virulence genes in a non-biofilm-forming Staphylococcus epidermidis strain (ATCC 12228).</title>
        <authorList>
            <person name="Zhang Y.Q."/>
            <person name="Ren S.X."/>
            <person name="Li H.L."/>
            <person name="Wang Y.X."/>
            <person name="Fu G."/>
            <person name="Yang J."/>
            <person name="Qin Z.Q."/>
            <person name="Miao Y.G."/>
            <person name="Wang W.Y."/>
            <person name="Chen R.S."/>
            <person name="Shen Y."/>
            <person name="Chen Z."/>
            <person name="Yuan Z.H."/>
            <person name="Zhao G.P."/>
            <person name="Qu D."/>
            <person name="Danchin A."/>
            <person name="Wen Y.M."/>
        </authorList>
    </citation>
    <scope>NUCLEOTIDE SEQUENCE [LARGE SCALE GENOMIC DNA]</scope>
    <source>
        <strain evidence="2">ATCC 12228 / FDA PCI 1200</strain>
    </source>
</reference>
<organism evidence="1 2">
    <name type="scientific">Staphylococcus epidermidis (strain ATCC 12228 / FDA PCI 1200)</name>
    <dbReference type="NCBI Taxonomy" id="176280"/>
    <lineage>
        <taxon>Bacteria</taxon>
        <taxon>Bacillati</taxon>
        <taxon>Bacillota</taxon>
        <taxon>Bacilli</taxon>
        <taxon>Bacillales</taxon>
        <taxon>Staphylococcaceae</taxon>
        <taxon>Staphylococcus</taxon>
    </lineage>
</organism>